<reference evidence="7" key="1">
    <citation type="submission" date="2022-07" db="EMBL/GenBank/DDBJ databases">
        <title>Phylogenomic reconstructions and comparative analyses of Kickxellomycotina fungi.</title>
        <authorList>
            <person name="Reynolds N.K."/>
            <person name="Stajich J.E."/>
            <person name="Barry K."/>
            <person name="Grigoriev I.V."/>
            <person name="Crous P."/>
            <person name="Smith M.E."/>
        </authorList>
    </citation>
    <scope>NUCLEOTIDE SEQUENCE</scope>
    <source>
        <strain evidence="7">NBRC 100468</strain>
    </source>
</reference>
<protein>
    <submittedName>
        <fullName evidence="7">NAD-dependent deacetylase hst3</fullName>
        <ecNumber evidence="7">4.4.1.36</ecNumber>
    </submittedName>
</protein>
<keyword evidence="4" id="KW-0862">Zinc</keyword>
<dbReference type="InterPro" id="IPR029035">
    <property type="entry name" value="DHS-like_NAD/FAD-binding_dom"/>
</dbReference>
<dbReference type="EC" id="4.4.1.36" evidence="7"/>
<gene>
    <name evidence="7" type="primary">HST3_2</name>
    <name evidence="7" type="ORF">H4219_000789</name>
</gene>
<dbReference type="AlphaFoldDB" id="A0A9W8A2N7"/>
<evidence type="ECO:0000256" key="4">
    <source>
        <dbReference type="PROSITE-ProRule" id="PRU00236"/>
    </source>
</evidence>
<keyword evidence="8" id="KW-1185">Reference proteome</keyword>
<sequence length="439" mass="48267">MTVTLSLKAKGNQALNSIIHRIAESKRCVVVAGAGVSVSAGIPDFRSSSGLFAEVQKKHGNLFLSGKDLFDASQVFRTKEAVDAFNSFITALSDKCRNTEPAEFHHWLANMARRGSLQRCYTQNIDGLEEKAGLSVLETSRYGSDNKQHTDKCEVVPLHGDMRFLVCAICKQIYSFIHNTNSAIGDSNTLNAGDPCPECLHRSNKRVEVGRRALPVGCLRPNIVLYNEPHPHEELVSKVIAKDTAPPLSLSAASKTPDVILIVGTSLKVHGCQKLVRALAANAHRANEIYEKSRAQRTSKRGGEPRPPSIVVLLNRDPVCTKAWEGIIDYQIVGDIETLCKKSKAIWNSQSTLDRWMPAVKKPHGSLALEFKNQNKRKAMAAKPSSNAQRPDVHTASKSPKQPSSPLAANIFQTPPGSRQSKRLKIQREHLRSVPLPVF</sequence>
<dbReference type="EMBL" id="JANBPU010000006">
    <property type="protein sequence ID" value="KAJ1921190.1"/>
    <property type="molecule type" value="Genomic_DNA"/>
</dbReference>
<dbReference type="GO" id="GO:0016829">
    <property type="term" value="F:lyase activity"/>
    <property type="evidence" value="ECO:0007669"/>
    <property type="project" value="UniProtKB-KW"/>
</dbReference>
<keyword evidence="3" id="KW-0520">NAD</keyword>
<feature type="binding site" evidence="4">
    <location>
        <position position="199"/>
    </location>
    <ligand>
        <name>Zn(2+)</name>
        <dbReference type="ChEBI" id="CHEBI:29105"/>
    </ligand>
</feature>
<feature type="region of interest" description="Disordered" evidence="5">
    <location>
        <begin position="375"/>
        <end position="439"/>
    </location>
</feature>
<dbReference type="InterPro" id="IPR026591">
    <property type="entry name" value="Sirtuin_cat_small_dom_sf"/>
</dbReference>
<keyword evidence="2" id="KW-0808">Transferase</keyword>
<dbReference type="PANTHER" id="PTHR11085:SF8">
    <property type="entry name" value="NAD-DEPENDENT HISTONE DEACETYLASE HST3"/>
    <property type="match status" value="1"/>
</dbReference>
<feature type="binding site" evidence="4">
    <location>
        <position position="196"/>
    </location>
    <ligand>
        <name>Zn(2+)</name>
        <dbReference type="ChEBI" id="CHEBI:29105"/>
    </ligand>
</feature>
<evidence type="ECO:0000313" key="7">
    <source>
        <dbReference type="EMBL" id="KAJ1921190.1"/>
    </source>
</evidence>
<evidence type="ECO:0000256" key="3">
    <source>
        <dbReference type="ARBA" id="ARBA00023027"/>
    </source>
</evidence>
<dbReference type="InterPro" id="IPR003000">
    <property type="entry name" value="Sirtuin"/>
</dbReference>
<organism evidence="7 8">
    <name type="scientific">Mycoemilia scoparia</name>
    <dbReference type="NCBI Taxonomy" id="417184"/>
    <lineage>
        <taxon>Eukaryota</taxon>
        <taxon>Fungi</taxon>
        <taxon>Fungi incertae sedis</taxon>
        <taxon>Zoopagomycota</taxon>
        <taxon>Kickxellomycotina</taxon>
        <taxon>Kickxellomycetes</taxon>
        <taxon>Kickxellales</taxon>
        <taxon>Kickxellaceae</taxon>
        <taxon>Mycoemilia</taxon>
    </lineage>
</organism>
<evidence type="ECO:0000256" key="1">
    <source>
        <dbReference type="ARBA" id="ARBA00006924"/>
    </source>
</evidence>
<dbReference type="Gene3D" id="3.30.1600.10">
    <property type="entry name" value="SIR2/SIRT2 'Small Domain"/>
    <property type="match status" value="1"/>
</dbReference>
<dbReference type="InterPro" id="IPR050134">
    <property type="entry name" value="NAD-dep_sirtuin_deacylases"/>
</dbReference>
<feature type="binding site" evidence="4">
    <location>
        <position position="167"/>
    </location>
    <ligand>
        <name>Zn(2+)</name>
        <dbReference type="ChEBI" id="CHEBI:29105"/>
    </ligand>
</feature>
<dbReference type="PROSITE" id="PS50305">
    <property type="entry name" value="SIRTUIN"/>
    <property type="match status" value="1"/>
</dbReference>
<dbReference type="GO" id="GO:0070403">
    <property type="term" value="F:NAD+ binding"/>
    <property type="evidence" value="ECO:0007669"/>
    <property type="project" value="InterPro"/>
</dbReference>
<comment type="similarity">
    <text evidence="1">Belongs to the sirtuin family. Class I subfamily.</text>
</comment>
<name>A0A9W8A2N7_9FUNG</name>
<feature type="domain" description="Deacetylase sirtuin-type" evidence="6">
    <location>
        <begin position="2"/>
        <end position="363"/>
    </location>
</feature>
<keyword evidence="7" id="KW-0456">Lyase</keyword>
<proteinExistence type="inferred from homology"/>
<dbReference type="Gene3D" id="3.40.50.1220">
    <property type="entry name" value="TPP-binding domain"/>
    <property type="match status" value="1"/>
</dbReference>
<evidence type="ECO:0000256" key="5">
    <source>
        <dbReference type="SAM" id="MobiDB-lite"/>
    </source>
</evidence>
<dbReference type="InterPro" id="IPR026590">
    <property type="entry name" value="Ssirtuin_cat_dom"/>
</dbReference>
<dbReference type="GO" id="GO:0017136">
    <property type="term" value="F:histone deacetylase activity, NAD-dependent"/>
    <property type="evidence" value="ECO:0007669"/>
    <property type="project" value="TreeGrafter"/>
</dbReference>
<dbReference type="OrthoDB" id="2919105at2759"/>
<keyword evidence="4" id="KW-0479">Metal-binding</keyword>
<comment type="caution">
    <text evidence="7">The sequence shown here is derived from an EMBL/GenBank/DDBJ whole genome shotgun (WGS) entry which is preliminary data.</text>
</comment>
<dbReference type="Pfam" id="PF02146">
    <property type="entry name" value="SIR2"/>
    <property type="match status" value="1"/>
</dbReference>
<dbReference type="SUPFAM" id="SSF52467">
    <property type="entry name" value="DHS-like NAD/FAD-binding domain"/>
    <property type="match status" value="1"/>
</dbReference>
<accession>A0A9W8A2N7</accession>
<dbReference type="GO" id="GO:0005634">
    <property type="term" value="C:nucleus"/>
    <property type="evidence" value="ECO:0007669"/>
    <property type="project" value="TreeGrafter"/>
</dbReference>
<evidence type="ECO:0000256" key="2">
    <source>
        <dbReference type="ARBA" id="ARBA00022679"/>
    </source>
</evidence>
<feature type="binding site" evidence="4">
    <location>
        <position position="170"/>
    </location>
    <ligand>
        <name>Zn(2+)</name>
        <dbReference type="ChEBI" id="CHEBI:29105"/>
    </ligand>
</feature>
<dbReference type="GO" id="GO:0046872">
    <property type="term" value="F:metal ion binding"/>
    <property type="evidence" value="ECO:0007669"/>
    <property type="project" value="UniProtKB-KW"/>
</dbReference>
<evidence type="ECO:0000313" key="8">
    <source>
        <dbReference type="Proteomes" id="UP001150538"/>
    </source>
</evidence>
<evidence type="ECO:0000259" key="6">
    <source>
        <dbReference type="PROSITE" id="PS50305"/>
    </source>
</evidence>
<feature type="active site" description="Proton acceptor" evidence="4">
    <location>
        <position position="159"/>
    </location>
</feature>
<dbReference type="PANTHER" id="PTHR11085">
    <property type="entry name" value="NAD-DEPENDENT PROTEIN DEACYLASE SIRTUIN-5, MITOCHONDRIAL-RELATED"/>
    <property type="match status" value="1"/>
</dbReference>
<feature type="compositionally biased region" description="Polar residues" evidence="5">
    <location>
        <begin position="396"/>
        <end position="419"/>
    </location>
</feature>
<dbReference type="Proteomes" id="UP001150538">
    <property type="component" value="Unassembled WGS sequence"/>
</dbReference>